<reference evidence="10" key="1">
    <citation type="submission" date="2018-10" db="EMBL/GenBank/DDBJ databases">
        <title>Acidithiobacillus sulfuriphilus sp. nov.: an extremely acidophilic sulfur-oxidizing chemolithotroph isolated from a neutral pH environment.</title>
        <authorList>
            <person name="Falagan C."/>
            <person name="Moya-Beltran A."/>
            <person name="Quatrini R."/>
            <person name="Johnson D.B."/>
        </authorList>
    </citation>
    <scope>NUCLEOTIDE SEQUENCE [LARGE SCALE GENOMIC DNA]</scope>
    <source>
        <strain evidence="10">CJ-2</strain>
    </source>
</reference>
<name>A0A3M8R9J3_9PROT</name>
<keyword evidence="2" id="KW-0902">Two-component regulatory system</keyword>
<dbReference type="CDD" id="cd17574">
    <property type="entry name" value="REC_OmpR"/>
    <property type="match status" value="1"/>
</dbReference>
<evidence type="ECO:0000256" key="1">
    <source>
        <dbReference type="ARBA" id="ARBA00022553"/>
    </source>
</evidence>
<keyword evidence="3" id="KW-0805">Transcription regulation</keyword>
<keyword evidence="5" id="KW-0804">Transcription</keyword>
<evidence type="ECO:0000256" key="5">
    <source>
        <dbReference type="ARBA" id="ARBA00023163"/>
    </source>
</evidence>
<dbReference type="PANTHER" id="PTHR48111:SF4">
    <property type="entry name" value="DNA-BINDING DUAL TRANSCRIPTIONAL REGULATOR OMPR"/>
    <property type="match status" value="1"/>
</dbReference>
<proteinExistence type="predicted"/>
<feature type="DNA-binding region" description="OmpR/PhoB-type" evidence="7">
    <location>
        <begin position="133"/>
        <end position="232"/>
    </location>
</feature>
<dbReference type="SMART" id="SM00862">
    <property type="entry name" value="Trans_reg_C"/>
    <property type="match status" value="1"/>
</dbReference>
<dbReference type="RefSeq" id="WP_123103104.1">
    <property type="nucleotide sequence ID" value="NZ_CP127527.1"/>
</dbReference>
<dbReference type="InterPro" id="IPR039420">
    <property type="entry name" value="WalR-like"/>
</dbReference>
<dbReference type="SUPFAM" id="SSF52172">
    <property type="entry name" value="CheY-like"/>
    <property type="match status" value="1"/>
</dbReference>
<dbReference type="SUPFAM" id="SSF46894">
    <property type="entry name" value="C-terminal effector domain of the bipartite response regulators"/>
    <property type="match status" value="1"/>
</dbReference>
<dbReference type="InterPro" id="IPR001789">
    <property type="entry name" value="Sig_transdc_resp-reg_receiver"/>
</dbReference>
<evidence type="ECO:0000259" key="8">
    <source>
        <dbReference type="PROSITE" id="PS50110"/>
    </source>
</evidence>
<dbReference type="Gene3D" id="1.10.10.10">
    <property type="entry name" value="Winged helix-like DNA-binding domain superfamily/Winged helix DNA-binding domain"/>
    <property type="match status" value="1"/>
</dbReference>
<dbReference type="GO" id="GO:0000156">
    <property type="term" value="F:phosphorelay response regulator activity"/>
    <property type="evidence" value="ECO:0007669"/>
    <property type="project" value="TreeGrafter"/>
</dbReference>
<keyword evidence="4 7" id="KW-0238">DNA-binding</keyword>
<dbReference type="Pfam" id="PF00486">
    <property type="entry name" value="Trans_reg_C"/>
    <property type="match status" value="1"/>
</dbReference>
<dbReference type="GO" id="GO:0006355">
    <property type="term" value="P:regulation of DNA-templated transcription"/>
    <property type="evidence" value="ECO:0007669"/>
    <property type="project" value="InterPro"/>
</dbReference>
<feature type="domain" description="OmpR/PhoB-type" evidence="9">
    <location>
        <begin position="133"/>
        <end position="232"/>
    </location>
</feature>
<accession>A0A3M8R9J3</accession>
<dbReference type="GO" id="GO:0000976">
    <property type="term" value="F:transcription cis-regulatory region binding"/>
    <property type="evidence" value="ECO:0007669"/>
    <property type="project" value="TreeGrafter"/>
</dbReference>
<dbReference type="Gene3D" id="6.10.250.690">
    <property type="match status" value="1"/>
</dbReference>
<dbReference type="PROSITE" id="PS51755">
    <property type="entry name" value="OMPR_PHOB"/>
    <property type="match status" value="1"/>
</dbReference>
<feature type="modified residue" description="4-aspartylphosphate" evidence="6">
    <location>
        <position position="55"/>
    </location>
</feature>
<dbReference type="PROSITE" id="PS50110">
    <property type="entry name" value="RESPONSE_REGULATORY"/>
    <property type="match status" value="1"/>
</dbReference>
<keyword evidence="1 6" id="KW-0597">Phosphoprotein</keyword>
<dbReference type="SMART" id="SM00448">
    <property type="entry name" value="REC"/>
    <property type="match status" value="1"/>
</dbReference>
<dbReference type="InterPro" id="IPR011006">
    <property type="entry name" value="CheY-like_superfamily"/>
</dbReference>
<feature type="domain" description="Response regulatory" evidence="8">
    <location>
        <begin position="6"/>
        <end position="120"/>
    </location>
</feature>
<dbReference type="OrthoDB" id="9802426at2"/>
<protein>
    <submittedName>
        <fullName evidence="10">Response regulator</fullName>
    </submittedName>
</protein>
<dbReference type="PANTHER" id="PTHR48111">
    <property type="entry name" value="REGULATOR OF RPOS"/>
    <property type="match status" value="1"/>
</dbReference>
<evidence type="ECO:0000256" key="2">
    <source>
        <dbReference type="ARBA" id="ARBA00023012"/>
    </source>
</evidence>
<comment type="caution">
    <text evidence="10">The sequence shown here is derived from an EMBL/GenBank/DDBJ whole genome shotgun (WGS) entry which is preliminary data.</text>
</comment>
<dbReference type="InterPro" id="IPR016032">
    <property type="entry name" value="Sig_transdc_resp-reg_C-effctor"/>
</dbReference>
<dbReference type="AlphaFoldDB" id="A0A3M8R9J3"/>
<dbReference type="InterPro" id="IPR001867">
    <property type="entry name" value="OmpR/PhoB-type_DNA-bd"/>
</dbReference>
<evidence type="ECO:0000259" key="9">
    <source>
        <dbReference type="PROSITE" id="PS51755"/>
    </source>
</evidence>
<dbReference type="Gene3D" id="3.40.50.2300">
    <property type="match status" value="1"/>
</dbReference>
<gene>
    <name evidence="10" type="ORF">EC580_05855</name>
</gene>
<evidence type="ECO:0000256" key="4">
    <source>
        <dbReference type="ARBA" id="ARBA00023125"/>
    </source>
</evidence>
<dbReference type="InterPro" id="IPR036388">
    <property type="entry name" value="WH-like_DNA-bd_sf"/>
</dbReference>
<dbReference type="GO" id="GO:0032993">
    <property type="term" value="C:protein-DNA complex"/>
    <property type="evidence" value="ECO:0007669"/>
    <property type="project" value="TreeGrafter"/>
</dbReference>
<evidence type="ECO:0000313" key="10">
    <source>
        <dbReference type="EMBL" id="RNF64282.1"/>
    </source>
</evidence>
<dbReference type="EMBL" id="RIZI01000151">
    <property type="protein sequence ID" value="RNF64282.1"/>
    <property type="molecule type" value="Genomic_DNA"/>
</dbReference>
<organism evidence="10">
    <name type="scientific">Acidithiobacillus sulfuriphilus</name>
    <dbReference type="NCBI Taxonomy" id="1867749"/>
    <lineage>
        <taxon>Bacteria</taxon>
        <taxon>Pseudomonadati</taxon>
        <taxon>Pseudomonadota</taxon>
        <taxon>Acidithiobacillia</taxon>
        <taxon>Acidithiobacillales</taxon>
        <taxon>Acidithiobacillaceae</taxon>
        <taxon>Acidithiobacillus</taxon>
    </lineage>
</organism>
<evidence type="ECO:0000256" key="6">
    <source>
        <dbReference type="PROSITE-ProRule" id="PRU00169"/>
    </source>
</evidence>
<dbReference type="GO" id="GO:0005829">
    <property type="term" value="C:cytosol"/>
    <property type="evidence" value="ECO:0007669"/>
    <property type="project" value="TreeGrafter"/>
</dbReference>
<dbReference type="CDD" id="cd00383">
    <property type="entry name" value="trans_reg_C"/>
    <property type="match status" value="1"/>
</dbReference>
<sequence length="240" mass="27086">MAEGGKLLLVDDDPRLRNMLVRYLEGQGFAIHAVADGVQMDRHLEREHYDLLLLDVLMPGEDGFAICRRLRDAGSPLPIIMLTARGDLPDRVKGLEVGADDYLPKPFEPRELVARIRAVLRRVAETVTVAPAPGNIAFGPFTLALDTRVLWRGDQRLALTDTEFSLLHALASHPWQPLSRDRLLNMTHDQEEIPGPRGIDVFVSRLRRIIEEDPAQPCYLQTVWGRGYVFVPDGDDRERP</sequence>
<dbReference type="Pfam" id="PF00072">
    <property type="entry name" value="Response_reg"/>
    <property type="match status" value="1"/>
</dbReference>
<evidence type="ECO:0000256" key="3">
    <source>
        <dbReference type="ARBA" id="ARBA00023015"/>
    </source>
</evidence>
<evidence type="ECO:0000256" key="7">
    <source>
        <dbReference type="PROSITE-ProRule" id="PRU01091"/>
    </source>
</evidence>